<feature type="signal peptide" evidence="1">
    <location>
        <begin position="1"/>
        <end position="23"/>
    </location>
</feature>
<protein>
    <submittedName>
        <fullName evidence="2">TRAP transporter solute receptor, TAXI family</fullName>
    </submittedName>
</protein>
<dbReference type="AlphaFoldDB" id="F2LY32"/>
<dbReference type="NCBIfam" id="TIGR02122">
    <property type="entry name" value="TRAP_TAXI"/>
    <property type="match status" value="1"/>
</dbReference>
<gene>
    <name evidence="2" type="ordered locus">Hipma_1399</name>
</gene>
<dbReference type="InterPro" id="IPR011852">
    <property type="entry name" value="TRAP_TAXI"/>
</dbReference>
<feature type="chain" id="PRO_5003281625" evidence="1">
    <location>
        <begin position="24"/>
        <end position="333"/>
    </location>
</feature>
<keyword evidence="2" id="KW-0675">Receptor</keyword>
<dbReference type="Proteomes" id="UP000008139">
    <property type="component" value="Chromosome"/>
</dbReference>
<dbReference type="eggNOG" id="COG2358">
    <property type="taxonomic scope" value="Bacteria"/>
</dbReference>
<dbReference type="Gene3D" id="3.40.190.10">
    <property type="entry name" value="Periplasmic binding protein-like II"/>
    <property type="match status" value="2"/>
</dbReference>
<dbReference type="CDD" id="cd13568">
    <property type="entry name" value="PBP2_TAXI_TRAP_like_3"/>
    <property type="match status" value="1"/>
</dbReference>
<dbReference type="RefSeq" id="WP_013682385.1">
    <property type="nucleotide sequence ID" value="NC_015318.1"/>
</dbReference>
<dbReference type="KEGG" id="hmr:Hipma_1399"/>
<dbReference type="EMBL" id="CP002606">
    <property type="protein sequence ID" value="AEA34355.1"/>
    <property type="molecule type" value="Genomic_DNA"/>
</dbReference>
<name>F2LY32_HIPMA</name>
<accession>F2LY32</accession>
<organism evidence="2 3">
    <name type="scientific">Hippea maritima (strain ATCC 700847 / DSM 10411 / MH2)</name>
    <dbReference type="NCBI Taxonomy" id="760142"/>
    <lineage>
        <taxon>Bacteria</taxon>
        <taxon>Pseudomonadati</taxon>
        <taxon>Campylobacterota</taxon>
        <taxon>Desulfurellia</taxon>
        <taxon>Desulfurellales</taxon>
        <taxon>Hippeaceae</taxon>
        <taxon>Hippea</taxon>
    </lineage>
</organism>
<reference evidence="2 3" key="1">
    <citation type="journal article" date="2011" name="Stand. Genomic Sci.">
        <title>Complete genome sequence of the thermophilic sulfur-reducer Hippea maritima type strain (MH(2)).</title>
        <authorList>
            <person name="Huntemann M."/>
            <person name="Lu M."/>
            <person name="Nolan M."/>
            <person name="Lapidus A."/>
            <person name="Lucas S."/>
            <person name="Hammon N."/>
            <person name="Deshpande S."/>
            <person name="Cheng J.F."/>
            <person name="Tapia R."/>
            <person name="Han C."/>
            <person name="Goodwin L."/>
            <person name="Pitluck S."/>
            <person name="Liolios K."/>
            <person name="Pagani I."/>
            <person name="Ivanova N."/>
            <person name="Ovchinikova G."/>
            <person name="Pati A."/>
            <person name="Chen A."/>
            <person name="Palaniappan K."/>
            <person name="Land M."/>
            <person name="Hauser L."/>
            <person name="Jeffries C.D."/>
            <person name="Detter J.C."/>
            <person name="Brambilla E.M."/>
            <person name="Rohde M."/>
            <person name="Spring S."/>
            <person name="Goker M."/>
            <person name="Woyke T."/>
            <person name="Bristow J."/>
            <person name="Eisen J.A."/>
            <person name="Markowitz V."/>
            <person name="Hugenholtz P."/>
            <person name="Kyrpides N.C."/>
            <person name="Klenk H.P."/>
            <person name="Mavromatis K."/>
        </authorList>
    </citation>
    <scope>NUCLEOTIDE SEQUENCE [LARGE SCALE GENOMIC DNA]</scope>
    <source>
        <strain evidence="3">ATCC 700847 / DSM 10411 / MH2</strain>
    </source>
</reference>
<dbReference type="InParanoid" id="F2LY32"/>
<keyword evidence="1" id="KW-0732">Signal</keyword>
<dbReference type="PANTHER" id="PTHR42941:SF1">
    <property type="entry name" value="SLL1037 PROTEIN"/>
    <property type="match status" value="1"/>
</dbReference>
<reference evidence="3" key="2">
    <citation type="submission" date="2011-03" db="EMBL/GenBank/DDBJ databases">
        <title>The complete genome of Hippea maritima DSM 10411.</title>
        <authorList>
            <consortium name="US DOE Joint Genome Institute (JGI-PGF)"/>
            <person name="Lucas S."/>
            <person name="Copeland A."/>
            <person name="Lapidus A."/>
            <person name="Bruce D."/>
            <person name="Goodwin L."/>
            <person name="Pitluck S."/>
            <person name="Peters L."/>
            <person name="Kyrpides N."/>
            <person name="Mavromatis K."/>
            <person name="Pagani I."/>
            <person name="Ivanova N."/>
            <person name="Mikhailova N."/>
            <person name="Lu M."/>
            <person name="Detter J.C."/>
            <person name="Tapia R."/>
            <person name="Han C."/>
            <person name="Land M."/>
            <person name="Hauser L."/>
            <person name="Markowitz V."/>
            <person name="Cheng J.-F."/>
            <person name="Hugenholtz P."/>
            <person name="Woyke T."/>
            <person name="Wu D."/>
            <person name="Spring S."/>
            <person name="Schroeder M."/>
            <person name="Brambilla E."/>
            <person name="Klenk H.-P."/>
            <person name="Eisen J.A."/>
        </authorList>
    </citation>
    <scope>NUCLEOTIDE SEQUENCE [LARGE SCALE GENOMIC DNA]</scope>
    <source>
        <strain evidence="3">ATCC 700847 / DSM 10411 / MH2</strain>
    </source>
</reference>
<dbReference type="PANTHER" id="PTHR42941">
    <property type="entry name" value="SLL1037 PROTEIN"/>
    <property type="match status" value="1"/>
</dbReference>
<dbReference type="OrthoDB" id="9780180at2"/>
<dbReference type="SUPFAM" id="SSF53850">
    <property type="entry name" value="Periplasmic binding protein-like II"/>
    <property type="match status" value="1"/>
</dbReference>
<evidence type="ECO:0000313" key="3">
    <source>
        <dbReference type="Proteomes" id="UP000008139"/>
    </source>
</evidence>
<dbReference type="Pfam" id="PF16868">
    <property type="entry name" value="NMT1_3"/>
    <property type="match status" value="1"/>
</dbReference>
<keyword evidence="3" id="KW-1185">Reference proteome</keyword>
<sequence length="333" mass="36678">MRKLVYGLLAFVFMLTLGFSANAKVTFVTIGTGGVTGVYYPAGGAISKMVNAKFKQYHIKMTVESTGGSVYNINAVLSGDLDFGICQSDRQYEAWYGLAEWKKKGPQKNLRSVFTLHPESITLVASVNSGIKSVYDLKGKRVNLGNPGSGQLQNSKDILKAFGISLKDIKPEYVKAVEAPGLLQDGRIDAFFYTVGHPNGNIKEATSGRIKVRIVPITGKPVEKLLKEHPYYAKAEIPVKKFYPMAANEKPVIWTVGVKATVVTSKNEPDNVVYAITKEVFDHLDTFKKLHPAFSILTKKNMLEGLTAPIHPGALKYYKESGLIKYIPKNLIK</sequence>
<dbReference type="HOGENOM" id="CLU_033215_0_1_7"/>
<proteinExistence type="predicted"/>
<dbReference type="STRING" id="760142.Hipma_1399"/>
<evidence type="ECO:0000313" key="2">
    <source>
        <dbReference type="EMBL" id="AEA34355.1"/>
    </source>
</evidence>
<evidence type="ECO:0000256" key="1">
    <source>
        <dbReference type="SAM" id="SignalP"/>
    </source>
</evidence>